<reference evidence="8" key="1">
    <citation type="journal article" date="2023" name="Plant J.">
        <title>Genome sequences and population genomics provide insights into the demographic history, inbreeding, and mutation load of two 'living fossil' tree species of Dipteronia.</title>
        <authorList>
            <person name="Feng Y."/>
            <person name="Comes H.P."/>
            <person name="Chen J."/>
            <person name="Zhu S."/>
            <person name="Lu R."/>
            <person name="Zhang X."/>
            <person name="Li P."/>
            <person name="Qiu J."/>
            <person name="Olsen K.M."/>
            <person name="Qiu Y."/>
        </authorList>
    </citation>
    <scope>NUCLEOTIDE SEQUENCE</scope>
    <source>
        <strain evidence="8">KIB01</strain>
    </source>
</reference>
<proteinExistence type="inferred from homology"/>
<dbReference type="CDD" id="cd00684">
    <property type="entry name" value="Terpene_cyclase_plant_C1"/>
    <property type="match status" value="1"/>
</dbReference>
<dbReference type="FunFam" id="1.50.10.130:FF:000001">
    <property type="entry name" value="Isoprene synthase, chloroplastic"/>
    <property type="match status" value="1"/>
</dbReference>
<name>A0AAD9XAN3_9ROSI</name>
<dbReference type="SUPFAM" id="SSF48576">
    <property type="entry name" value="Terpenoid synthases"/>
    <property type="match status" value="1"/>
</dbReference>
<dbReference type="InterPro" id="IPR005630">
    <property type="entry name" value="Terpene_synthase_metal-bd"/>
</dbReference>
<dbReference type="Pfam" id="PF03936">
    <property type="entry name" value="Terpene_synth_C"/>
    <property type="match status" value="1"/>
</dbReference>
<feature type="domain" description="Terpene synthase metal-binding" evidence="7">
    <location>
        <begin position="310"/>
        <end position="550"/>
    </location>
</feature>
<dbReference type="SUPFAM" id="SSF48239">
    <property type="entry name" value="Terpenoid cyclases/Protein prenyltransferases"/>
    <property type="match status" value="1"/>
</dbReference>
<evidence type="ECO:0000313" key="9">
    <source>
        <dbReference type="Proteomes" id="UP001280121"/>
    </source>
</evidence>
<accession>A0AAD9XAN3</accession>
<comment type="cofactor">
    <cofactor evidence="1">
        <name>Mg(2+)</name>
        <dbReference type="ChEBI" id="CHEBI:18420"/>
    </cofactor>
</comment>
<evidence type="ECO:0000256" key="3">
    <source>
        <dbReference type="ARBA" id="ARBA00022842"/>
    </source>
</evidence>
<evidence type="ECO:0000256" key="4">
    <source>
        <dbReference type="ARBA" id="ARBA00023239"/>
    </source>
</evidence>
<dbReference type="InterPro" id="IPR001906">
    <property type="entry name" value="Terpene_synth_N"/>
</dbReference>
<keyword evidence="4" id="KW-0456">Lyase</keyword>
<gene>
    <name evidence="8" type="ORF">Ddye_008590</name>
</gene>
<dbReference type="InterPro" id="IPR044814">
    <property type="entry name" value="Terpene_cyclase_plant_C1"/>
</dbReference>
<protein>
    <submittedName>
        <fullName evidence="8">Uncharacterized protein</fullName>
    </submittedName>
</protein>
<keyword evidence="9" id="KW-1185">Reference proteome</keyword>
<dbReference type="InterPro" id="IPR034741">
    <property type="entry name" value="Terpene_cyclase-like_1_C"/>
</dbReference>
<dbReference type="PANTHER" id="PTHR31225:SF93">
    <property type="entry name" value="ALPHA-HUMULENE_(-)-(E)-BETA-CARYOPHYLLENE SYNTHASE"/>
    <property type="match status" value="1"/>
</dbReference>
<evidence type="ECO:0000256" key="1">
    <source>
        <dbReference type="ARBA" id="ARBA00001946"/>
    </source>
</evidence>
<comment type="caution">
    <text evidence="8">The sequence shown here is derived from an EMBL/GenBank/DDBJ whole genome shotgun (WGS) entry which is preliminary data.</text>
</comment>
<dbReference type="Gene3D" id="1.10.600.10">
    <property type="entry name" value="Farnesyl Diphosphate Synthase"/>
    <property type="match status" value="1"/>
</dbReference>
<dbReference type="FunFam" id="1.10.600.10:FF:000007">
    <property type="entry name" value="Isoprene synthase, chloroplastic"/>
    <property type="match status" value="1"/>
</dbReference>
<feature type="domain" description="Terpene synthase N-terminal" evidence="6">
    <location>
        <begin position="90"/>
        <end position="251"/>
    </location>
</feature>
<dbReference type="GO" id="GO:0000287">
    <property type="term" value="F:magnesium ion binding"/>
    <property type="evidence" value="ECO:0007669"/>
    <property type="project" value="InterPro"/>
</dbReference>
<dbReference type="Proteomes" id="UP001280121">
    <property type="component" value="Unassembled WGS sequence"/>
</dbReference>
<keyword evidence="3" id="KW-0460">Magnesium</keyword>
<evidence type="ECO:0000256" key="2">
    <source>
        <dbReference type="ARBA" id="ARBA00022723"/>
    </source>
</evidence>
<dbReference type="InterPro" id="IPR008930">
    <property type="entry name" value="Terpenoid_cyclase/PrenylTrfase"/>
</dbReference>
<evidence type="ECO:0000259" key="7">
    <source>
        <dbReference type="Pfam" id="PF03936"/>
    </source>
</evidence>
<organism evidence="8 9">
    <name type="scientific">Dipteronia dyeriana</name>
    <dbReference type="NCBI Taxonomy" id="168575"/>
    <lineage>
        <taxon>Eukaryota</taxon>
        <taxon>Viridiplantae</taxon>
        <taxon>Streptophyta</taxon>
        <taxon>Embryophyta</taxon>
        <taxon>Tracheophyta</taxon>
        <taxon>Spermatophyta</taxon>
        <taxon>Magnoliopsida</taxon>
        <taxon>eudicotyledons</taxon>
        <taxon>Gunneridae</taxon>
        <taxon>Pentapetalae</taxon>
        <taxon>rosids</taxon>
        <taxon>malvids</taxon>
        <taxon>Sapindales</taxon>
        <taxon>Sapindaceae</taxon>
        <taxon>Hippocastanoideae</taxon>
        <taxon>Acereae</taxon>
        <taxon>Dipteronia</taxon>
    </lineage>
</organism>
<dbReference type="GO" id="GO:0010333">
    <property type="term" value="F:terpene synthase activity"/>
    <property type="evidence" value="ECO:0007669"/>
    <property type="project" value="InterPro"/>
</dbReference>
<evidence type="ECO:0000259" key="6">
    <source>
        <dbReference type="Pfam" id="PF01397"/>
    </source>
</evidence>
<dbReference type="EMBL" id="JANJYI010000003">
    <property type="protein sequence ID" value="KAK2655538.1"/>
    <property type="molecule type" value="Genomic_DNA"/>
</dbReference>
<keyword evidence="2" id="KW-0479">Metal-binding</keyword>
<dbReference type="InterPro" id="IPR008949">
    <property type="entry name" value="Isoprenoid_synthase_dom_sf"/>
</dbReference>
<dbReference type="SFLD" id="SFLDS00005">
    <property type="entry name" value="Isoprenoid_Synthase_Type_I"/>
    <property type="match status" value="1"/>
</dbReference>
<dbReference type="SFLD" id="SFLDG01019">
    <property type="entry name" value="Terpene_Cyclase_Like_1_C_Termi"/>
    <property type="match status" value="1"/>
</dbReference>
<dbReference type="Pfam" id="PF01397">
    <property type="entry name" value="Terpene_synth"/>
    <property type="match status" value="1"/>
</dbReference>
<dbReference type="InterPro" id="IPR036965">
    <property type="entry name" value="Terpene_synth_N_sf"/>
</dbReference>
<dbReference type="PANTHER" id="PTHR31225">
    <property type="entry name" value="OS04G0344100 PROTEIN-RELATED"/>
    <property type="match status" value="1"/>
</dbReference>
<dbReference type="Gene3D" id="1.50.10.130">
    <property type="entry name" value="Terpene synthase, N-terminal domain"/>
    <property type="match status" value="1"/>
</dbReference>
<sequence>MAQQVSYVIANSSLPPYLPLSRAKFPTKLLWPSNRIPCFTNKIVDGGRGQFRACLPGKTNQETYRPLADFPSNVWKDTDAFFASAASRISEYDQTYSSLIEELKDKAKETLITPTNDPVEKVIFINSLCRLGLSYHFEDEIDLQLNHILAAEPNLTNNMDYDLFTVSLLFRVFRQYGYTISCDVFNRFKEDDGKFKTTLTSDARGILSLYEATHLRVHGEDILEEALAFSKEHLKSLAGKSSPHLARQIMKSIQQPLHNDIPRLEAIHYISIYGEDESRNESLLLFAKLDFNRVQLLHQQEIAQVTSWVNDLNLTSKLPYARDRILENYFWAVGIYYEPYNSRARIIFTHVLMIMSRLDDTYDAYGTVEELRLFTDAIERWDSSSLDGLPNYMKILYNVILNLFDEIRNDLTEKERSYRIPYAKENLKDMVRSYQIQVEWFNQDYVPSFDEYMRNALAATGVSAISAFIFLGMGETAAEINAFKWIQTQPKILRATYIIIRLMNDIKSNEFEQERGHVASSVESYMKQYRVTRAEAIKKLNIIVENAWKDINQESMKPTAVPMEILLPVATNGARVANVAYKENDGYTDPKYLKNFIHQLFVEPICLTENP</sequence>
<dbReference type="AlphaFoldDB" id="A0AAD9XAN3"/>
<evidence type="ECO:0000256" key="5">
    <source>
        <dbReference type="ARBA" id="ARBA00038405"/>
    </source>
</evidence>
<evidence type="ECO:0000313" key="8">
    <source>
        <dbReference type="EMBL" id="KAK2655538.1"/>
    </source>
</evidence>
<dbReference type="GO" id="GO:0016102">
    <property type="term" value="P:diterpenoid biosynthetic process"/>
    <property type="evidence" value="ECO:0007669"/>
    <property type="project" value="InterPro"/>
</dbReference>
<comment type="similarity">
    <text evidence="5">Belongs to the terpene synthase family. Tpsa subfamily.</text>
</comment>
<dbReference type="InterPro" id="IPR050148">
    <property type="entry name" value="Terpene_synthase-like"/>
</dbReference>